<dbReference type="Proteomes" id="UP000754750">
    <property type="component" value="Unassembled WGS sequence"/>
</dbReference>
<feature type="transmembrane region" description="Helical" evidence="1">
    <location>
        <begin position="55"/>
        <end position="72"/>
    </location>
</feature>
<feature type="transmembrane region" description="Helical" evidence="1">
    <location>
        <begin position="119"/>
        <end position="143"/>
    </location>
</feature>
<keyword evidence="1" id="KW-1133">Transmembrane helix</keyword>
<feature type="transmembrane region" description="Helical" evidence="1">
    <location>
        <begin position="84"/>
        <end position="107"/>
    </location>
</feature>
<dbReference type="EMBL" id="SVNY01000001">
    <property type="protein sequence ID" value="MBE6832127.1"/>
    <property type="molecule type" value="Genomic_DNA"/>
</dbReference>
<dbReference type="NCBIfam" id="NF041644">
    <property type="entry name" value="CBO0543_fam"/>
    <property type="match status" value="1"/>
</dbReference>
<proteinExistence type="predicted"/>
<comment type="caution">
    <text evidence="2">The sequence shown here is derived from an EMBL/GenBank/DDBJ whole genome shotgun (WGS) entry which is preliminary data.</text>
</comment>
<accession>A0A928Q3V5</accession>
<gene>
    <name evidence="2" type="ORF">E7512_00840</name>
</gene>
<organism evidence="2 3">
    <name type="scientific">Faecalispora sporosphaeroides</name>
    <dbReference type="NCBI Taxonomy" id="1549"/>
    <lineage>
        <taxon>Bacteria</taxon>
        <taxon>Bacillati</taxon>
        <taxon>Bacillota</taxon>
        <taxon>Clostridia</taxon>
        <taxon>Eubacteriales</taxon>
        <taxon>Oscillospiraceae</taxon>
        <taxon>Faecalispora</taxon>
    </lineage>
</organism>
<dbReference type="RefSeq" id="WP_020073113.1">
    <property type="nucleotide sequence ID" value="NZ_JBKWRC010000001.1"/>
</dbReference>
<evidence type="ECO:0000313" key="3">
    <source>
        <dbReference type="Proteomes" id="UP000754750"/>
    </source>
</evidence>
<evidence type="ECO:0000313" key="2">
    <source>
        <dbReference type="EMBL" id="MBE6832127.1"/>
    </source>
</evidence>
<sequence>MSFIPEEVNIQKQLTEVRISQWLSEVFLKPRWWALVFIILALCIVWFQMVDKSRLSEICLFTVLLTIIFMGIDEYGEELLLWDYPIDIIPLFPPFFSIHFISIPLLYSQIYQRFKQGKYVFAVLISSAVLCFVVEPIITFFGYYDLINWHYYESYPIYVVTALCTKATVQKILYFSKKNRRIGNAG</sequence>
<protein>
    <submittedName>
        <fullName evidence="2">Uncharacterized protein</fullName>
    </submittedName>
</protein>
<feature type="transmembrane region" description="Helical" evidence="1">
    <location>
        <begin position="155"/>
        <end position="174"/>
    </location>
</feature>
<keyword evidence="1" id="KW-0812">Transmembrane</keyword>
<name>A0A928Q3V5_9FIRM</name>
<dbReference type="InterPro" id="IPR048147">
    <property type="entry name" value="CBO0543-like"/>
</dbReference>
<dbReference type="AlphaFoldDB" id="A0A928Q3V5"/>
<evidence type="ECO:0000256" key="1">
    <source>
        <dbReference type="SAM" id="Phobius"/>
    </source>
</evidence>
<reference evidence="2" key="1">
    <citation type="submission" date="2019-04" db="EMBL/GenBank/DDBJ databases">
        <title>Evolution of Biomass-Degrading Anaerobic Consortia Revealed by Metagenomics.</title>
        <authorList>
            <person name="Peng X."/>
        </authorList>
    </citation>
    <scope>NUCLEOTIDE SEQUENCE</scope>
    <source>
        <strain evidence="2">SIG551</strain>
    </source>
</reference>
<feature type="transmembrane region" description="Helical" evidence="1">
    <location>
        <begin position="32"/>
        <end position="48"/>
    </location>
</feature>
<keyword evidence="1" id="KW-0472">Membrane</keyword>